<evidence type="ECO:0000313" key="4">
    <source>
        <dbReference type="EMBL" id="MDD9206292.1"/>
    </source>
</evidence>
<comment type="caution">
    <text evidence="4">The sequence shown here is derived from an EMBL/GenBank/DDBJ whole genome shotgun (WGS) entry which is preliminary data.</text>
</comment>
<dbReference type="Proteomes" id="UP001165561">
    <property type="component" value="Unassembled WGS sequence"/>
</dbReference>
<feature type="chain" id="PRO_5046154946" evidence="2">
    <location>
        <begin position="27"/>
        <end position="188"/>
    </location>
</feature>
<dbReference type="Gene3D" id="3.10.450.40">
    <property type="match status" value="1"/>
</dbReference>
<accession>A0ABT5TWF0</accession>
<evidence type="ECO:0000259" key="3">
    <source>
        <dbReference type="Pfam" id="PF03413"/>
    </source>
</evidence>
<dbReference type="Pfam" id="PF03413">
    <property type="entry name" value="PepSY"/>
    <property type="match status" value="1"/>
</dbReference>
<feature type="region of interest" description="Disordered" evidence="1">
    <location>
        <begin position="28"/>
        <end position="60"/>
    </location>
</feature>
<keyword evidence="2" id="KW-0732">Signal</keyword>
<gene>
    <name evidence="4" type="ORF">PU560_07400</name>
</gene>
<dbReference type="InterPro" id="IPR025711">
    <property type="entry name" value="PepSY"/>
</dbReference>
<dbReference type="PROSITE" id="PS51257">
    <property type="entry name" value="PROKAR_LIPOPROTEIN"/>
    <property type="match status" value="1"/>
</dbReference>
<proteinExistence type="predicted"/>
<protein>
    <submittedName>
        <fullName evidence="4">PepSY domain-containing protein</fullName>
    </submittedName>
</protein>
<organism evidence="4 5">
    <name type="scientific">Georgenia halotolerans</name>
    <dbReference type="NCBI Taxonomy" id="3028317"/>
    <lineage>
        <taxon>Bacteria</taxon>
        <taxon>Bacillati</taxon>
        <taxon>Actinomycetota</taxon>
        <taxon>Actinomycetes</taxon>
        <taxon>Micrococcales</taxon>
        <taxon>Bogoriellaceae</taxon>
        <taxon>Georgenia</taxon>
    </lineage>
</organism>
<sequence length="188" mass="19626">MSTSRARPVLAAAAAAILLLTGCADEEVPVSMEDPQTDEQTQDTELAPDATSTAEVGGQEHTTRAITTAEGVVAGGRAVDLDCDDDNETFDVTVLADEVAHEVTVSIDGSRVVEQEEDGDVDEDDRERLTTATVTMAEALETAMSDRSGGVAEIDLDTRDGAVVWEVTVQSSGGEEEIVVDAASGEVL</sequence>
<reference evidence="4" key="1">
    <citation type="submission" date="2023-02" db="EMBL/GenBank/DDBJ databases">
        <title>Georgenia sp.10Sc9-8, isolated from a soil sample collected from the Taklamakan desert.</title>
        <authorList>
            <person name="Liu S."/>
        </authorList>
    </citation>
    <scope>NUCLEOTIDE SEQUENCE</scope>
    <source>
        <strain evidence="4">10Sc9-8</strain>
    </source>
</reference>
<evidence type="ECO:0000256" key="1">
    <source>
        <dbReference type="SAM" id="MobiDB-lite"/>
    </source>
</evidence>
<feature type="domain" description="PepSY" evidence="3">
    <location>
        <begin position="134"/>
        <end position="188"/>
    </location>
</feature>
<evidence type="ECO:0000313" key="5">
    <source>
        <dbReference type="Proteomes" id="UP001165561"/>
    </source>
</evidence>
<dbReference type="EMBL" id="JARACI010000838">
    <property type="protein sequence ID" value="MDD9206292.1"/>
    <property type="molecule type" value="Genomic_DNA"/>
</dbReference>
<evidence type="ECO:0000256" key="2">
    <source>
        <dbReference type="SAM" id="SignalP"/>
    </source>
</evidence>
<feature type="signal peptide" evidence="2">
    <location>
        <begin position="1"/>
        <end position="26"/>
    </location>
</feature>
<keyword evidence="5" id="KW-1185">Reference proteome</keyword>
<name>A0ABT5TWF0_9MICO</name>